<dbReference type="SUPFAM" id="SSF51126">
    <property type="entry name" value="Pectin lyase-like"/>
    <property type="match status" value="1"/>
</dbReference>
<evidence type="ECO:0008006" key="3">
    <source>
        <dbReference type="Google" id="ProtNLM"/>
    </source>
</evidence>
<gene>
    <name evidence="1" type="ORF">B5V03_17150</name>
</gene>
<dbReference type="Proteomes" id="UP000290819">
    <property type="component" value="Unassembled WGS sequence"/>
</dbReference>
<reference evidence="1 2" key="1">
    <citation type="submission" date="2017-03" db="EMBL/GenBank/DDBJ databases">
        <authorList>
            <person name="Safronova V.I."/>
            <person name="Sazanova A.L."/>
            <person name="Chirak E.R."/>
        </authorList>
    </citation>
    <scope>NUCLEOTIDE SEQUENCE [LARGE SCALE GENOMIC DNA]</scope>
    <source>
        <strain evidence="1 2">Opo-243</strain>
    </source>
</reference>
<dbReference type="EMBL" id="MZXW01000020">
    <property type="protein sequence ID" value="RXT45900.1"/>
    <property type="molecule type" value="Genomic_DNA"/>
</dbReference>
<proteinExistence type="predicted"/>
<name>A0A4Q1V4Y6_9BRAD</name>
<dbReference type="SMART" id="SM00710">
    <property type="entry name" value="PbH1"/>
    <property type="match status" value="6"/>
</dbReference>
<dbReference type="InterPro" id="IPR011050">
    <property type="entry name" value="Pectin_lyase_fold/virulence"/>
</dbReference>
<dbReference type="InterPro" id="IPR006626">
    <property type="entry name" value="PbH1"/>
</dbReference>
<comment type="caution">
    <text evidence="1">The sequence shown here is derived from an EMBL/GenBank/DDBJ whole genome shotgun (WGS) entry which is preliminary data.</text>
</comment>
<dbReference type="InterPro" id="IPR012332">
    <property type="entry name" value="Autotransporter_pectin_lyase_C"/>
</dbReference>
<accession>A0A4Q1V4Y6</accession>
<sequence>MAKALSVAGDRDEIICMDKSAYGALVTIQQSVTISCAGDLWEAPAGSIRINLPAGAIVSIEGLVIDGTGAPGTAVSFTGQGSLQLHRVRIGNNPGSSSSGLFFAPNGPAKLQVSDSVFYANGTGTGGGLVINPQSGGTAQVALERVTVVDNAFGVAVDGSRSTGGINMTIADSMVAGNFQDGIVATTSGSGAPIGIYVKNTRSVTNAIGIRSIGPNVTVRVDGSSVIGNGTGLSFSGGGILATYGNNAVSANGSNGAFSGSIPLQ</sequence>
<evidence type="ECO:0000313" key="2">
    <source>
        <dbReference type="Proteomes" id="UP000290819"/>
    </source>
</evidence>
<dbReference type="Gene3D" id="2.160.20.20">
    <property type="match status" value="1"/>
</dbReference>
<keyword evidence="2" id="KW-1185">Reference proteome</keyword>
<dbReference type="AlphaFoldDB" id="A0A4Q1V4Y6"/>
<protein>
    <recommendedName>
        <fullName evidence="3">Right-handed parallel beta-helix repeat-containing protein</fullName>
    </recommendedName>
</protein>
<organism evidence="1 2">
    <name type="scientific">Bradyrhizobium betae</name>
    <dbReference type="NCBI Taxonomy" id="244734"/>
    <lineage>
        <taxon>Bacteria</taxon>
        <taxon>Pseudomonadati</taxon>
        <taxon>Pseudomonadota</taxon>
        <taxon>Alphaproteobacteria</taxon>
        <taxon>Hyphomicrobiales</taxon>
        <taxon>Nitrobacteraceae</taxon>
        <taxon>Bradyrhizobium</taxon>
    </lineage>
</organism>
<evidence type="ECO:0000313" key="1">
    <source>
        <dbReference type="EMBL" id="RXT45900.1"/>
    </source>
</evidence>